<dbReference type="Proteomes" id="UP000699042">
    <property type="component" value="Unassembled WGS sequence"/>
</dbReference>
<keyword evidence="2" id="KW-0472">Membrane</keyword>
<feature type="non-terminal residue" evidence="3">
    <location>
        <position position="1"/>
    </location>
</feature>
<comment type="caution">
    <text evidence="3">The sequence shown here is derived from an EMBL/GenBank/DDBJ whole genome shotgun (WGS) entry which is preliminary data.</text>
</comment>
<feature type="compositionally biased region" description="Acidic residues" evidence="1">
    <location>
        <begin position="63"/>
        <end position="84"/>
    </location>
</feature>
<keyword evidence="4" id="KW-1185">Reference proteome</keyword>
<accession>A0A9P7R3Z5</accession>
<protein>
    <submittedName>
        <fullName evidence="3">Uncharacterized protein</fullName>
    </submittedName>
</protein>
<keyword evidence="2" id="KW-1133">Transmembrane helix</keyword>
<feature type="region of interest" description="Disordered" evidence="1">
    <location>
        <begin position="59"/>
        <end position="123"/>
    </location>
</feature>
<evidence type="ECO:0000313" key="4">
    <source>
        <dbReference type="Proteomes" id="UP000699042"/>
    </source>
</evidence>
<sequence>SLNLSLHSTSSQPSHYRLILISLARIAREFSIFLAMASSPPSEIEVPSMKRWHSSNIMTQDNSFDDSESQDDMADNSVDSDNDNETLTQDDPLSAKGNDSVPQSHQSSAVNDTSHSQTESGISADKPTALLMLESRVDKIEETCIQLKADLLNYHRMAAGRVSSVEGRQKKTERNTDRVDQGLQQTKAIQQQIQNTQAAQDKHIQYLIACEDARDASKNGSNASEDERYQRHKELQDRFDELTMKSMRYDEMFISQATRIQRMDALGQNLAICTALIVVILAIVGYAVSWSWD</sequence>
<evidence type="ECO:0000256" key="2">
    <source>
        <dbReference type="SAM" id="Phobius"/>
    </source>
</evidence>
<gene>
    <name evidence="3" type="ORF">JMJ77_012541</name>
</gene>
<dbReference type="AlphaFoldDB" id="A0A9P7R3Z5"/>
<keyword evidence="2" id="KW-0812">Transmembrane</keyword>
<evidence type="ECO:0000256" key="1">
    <source>
        <dbReference type="SAM" id="MobiDB-lite"/>
    </source>
</evidence>
<reference evidence="3" key="1">
    <citation type="submission" date="2021-05" db="EMBL/GenBank/DDBJ databases">
        <title>Comparative genomics of three Colletotrichum scovillei strains and genetic complementation revealed genes involved fungal growth and virulence on chili pepper.</title>
        <authorList>
            <person name="Hsieh D.-K."/>
            <person name="Chuang S.-C."/>
            <person name="Chen C.-Y."/>
            <person name="Chao Y.-T."/>
            <person name="Lu M.-Y.J."/>
            <person name="Lee M.-H."/>
            <person name="Shih M.-C."/>
        </authorList>
    </citation>
    <scope>NUCLEOTIDE SEQUENCE</scope>
    <source>
        <strain evidence="3">Coll-153</strain>
    </source>
</reference>
<organism evidence="3 4">
    <name type="scientific">Colletotrichum scovillei</name>
    <dbReference type="NCBI Taxonomy" id="1209932"/>
    <lineage>
        <taxon>Eukaryota</taxon>
        <taxon>Fungi</taxon>
        <taxon>Dikarya</taxon>
        <taxon>Ascomycota</taxon>
        <taxon>Pezizomycotina</taxon>
        <taxon>Sordariomycetes</taxon>
        <taxon>Hypocreomycetidae</taxon>
        <taxon>Glomerellales</taxon>
        <taxon>Glomerellaceae</taxon>
        <taxon>Colletotrichum</taxon>
        <taxon>Colletotrichum acutatum species complex</taxon>
    </lineage>
</organism>
<name>A0A9P7R3Z5_9PEZI</name>
<dbReference type="EMBL" id="JAESDN010000005">
    <property type="protein sequence ID" value="KAG7049783.1"/>
    <property type="molecule type" value="Genomic_DNA"/>
</dbReference>
<feature type="transmembrane region" description="Helical" evidence="2">
    <location>
        <begin position="269"/>
        <end position="292"/>
    </location>
</feature>
<evidence type="ECO:0000313" key="3">
    <source>
        <dbReference type="EMBL" id="KAG7049783.1"/>
    </source>
</evidence>
<feature type="compositionally biased region" description="Polar residues" evidence="1">
    <location>
        <begin position="100"/>
        <end position="121"/>
    </location>
</feature>
<proteinExistence type="predicted"/>